<keyword evidence="10" id="KW-1185">Reference proteome</keyword>
<evidence type="ECO:0000256" key="7">
    <source>
        <dbReference type="RuleBase" id="RU369079"/>
    </source>
</evidence>
<dbReference type="NCBIfam" id="TIGR00786">
    <property type="entry name" value="dctM"/>
    <property type="match status" value="1"/>
</dbReference>
<dbReference type="EMBL" id="QGGG01000005">
    <property type="protein sequence ID" value="PWJ84510.1"/>
    <property type="molecule type" value="Genomic_DNA"/>
</dbReference>
<dbReference type="STRING" id="1192868.GCA_000304395_02087"/>
<comment type="similarity">
    <text evidence="7">Belongs to the TRAP transporter large permease family.</text>
</comment>
<reference evidence="9 10" key="1">
    <citation type="submission" date="2018-05" db="EMBL/GenBank/DDBJ databases">
        <title>Genomic Encyclopedia of Type Strains, Phase IV (KMG-IV): sequencing the most valuable type-strain genomes for metagenomic binning, comparative biology and taxonomic classification.</title>
        <authorList>
            <person name="Goeker M."/>
        </authorList>
    </citation>
    <scope>NUCLEOTIDE SEQUENCE [LARGE SCALE GENOMIC DNA]</scope>
    <source>
        <strain evidence="9 10">DSM 6986</strain>
    </source>
</reference>
<keyword evidence="4 7" id="KW-0812">Transmembrane</keyword>
<feature type="transmembrane region" description="Helical" evidence="7">
    <location>
        <begin position="60"/>
        <end position="80"/>
    </location>
</feature>
<feature type="domain" description="TRAP C4-dicarboxylate transport system permease DctM subunit" evidence="8">
    <location>
        <begin position="11"/>
        <end position="427"/>
    </location>
</feature>
<comment type="function">
    <text evidence="7">Part of the tripartite ATP-independent periplasmic (TRAP) transport system.</text>
</comment>
<evidence type="ECO:0000256" key="3">
    <source>
        <dbReference type="ARBA" id="ARBA00022519"/>
    </source>
</evidence>
<dbReference type="InterPro" id="IPR010656">
    <property type="entry name" value="DctM"/>
</dbReference>
<organism evidence="9 10">
    <name type="scientific">Pseudaminobacter salicylatoxidans</name>
    <dbReference type="NCBI Taxonomy" id="93369"/>
    <lineage>
        <taxon>Bacteria</taxon>
        <taxon>Pseudomonadati</taxon>
        <taxon>Pseudomonadota</taxon>
        <taxon>Alphaproteobacteria</taxon>
        <taxon>Hyphomicrobiales</taxon>
        <taxon>Phyllobacteriaceae</taxon>
        <taxon>Pseudaminobacter</taxon>
    </lineage>
</organism>
<feature type="transmembrane region" description="Helical" evidence="7">
    <location>
        <begin position="345"/>
        <end position="362"/>
    </location>
</feature>
<name>A0A316C477_PSESE</name>
<dbReference type="OrthoDB" id="7339120at2"/>
<comment type="subunit">
    <text evidence="7">The complex comprises the extracytoplasmic solute receptor protein and the two transmembrane proteins.</text>
</comment>
<feature type="transmembrane region" description="Helical" evidence="7">
    <location>
        <begin position="146"/>
        <end position="170"/>
    </location>
</feature>
<evidence type="ECO:0000256" key="5">
    <source>
        <dbReference type="ARBA" id="ARBA00022989"/>
    </source>
</evidence>
<proteinExistence type="inferred from homology"/>
<dbReference type="AlphaFoldDB" id="A0A316C477"/>
<gene>
    <name evidence="9" type="ORF">C7441_105126</name>
</gene>
<feature type="transmembrane region" description="Helical" evidence="7">
    <location>
        <begin position="322"/>
        <end position="340"/>
    </location>
</feature>
<keyword evidence="6 7" id="KW-0472">Membrane</keyword>
<feature type="transmembrane region" description="Helical" evidence="7">
    <location>
        <begin position="251"/>
        <end position="269"/>
    </location>
</feature>
<feature type="transmembrane region" description="Helical" evidence="7">
    <location>
        <begin position="223"/>
        <end position="245"/>
    </location>
</feature>
<dbReference type="PANTHER" id="PTHR33362">
    <property type="entry name" value="SIALIC ACID TRAP TRANSPORTER PERMEASE PROTEIN SIAT-RELATED"/>
    <property type="match status" value="1"/>
</dbReference>
<evidence type="ECO:0000313" key="10">
    <source>
        <dbReference type="Proteomes" id="UP000245396"/>
    </source>
</evidence>
<accession>A0A316C477</accession>
<evidence type="ECO:0000256" key="1">
    <source>
        <dbReference type="ARBA" id="ARBA00004429"/>
    </source>
</evidence>
<keyword evidence="2" id="KW-1003">Cell membrane</keyword>
<feature type="transmembrane region" description="Helical" evidence="7">
    <location>
        <begin position="281"/>
        <end position="302"/>
    </location>
</feature>
<keyword evidence="7" id="KW-0813">Transport</keyword>
<feature type="transmembrane region" description="Helical" evidence="7">
    <location>
        <begin position="100"/>
        <end position="125"/>
    </location>
</feature>
<dbReference type="PIRSF" id="PIRSF006066">
    <property type="entry name" value="HI0050"/>
    <property type="match status" value="1"/>
</dbReference>
<protein>
    <recommendedName>
        <fullName evidence="7">TRAP transporter large permease protein</fullName>
    </recommendedName>
</protein>
<dbReference type="GO" id="GO:0005886">
    <property type="term" value="C:plasma membrane"/>
    <property type="evidence" value="ECO:0007669"/>
    <property type="project" value="UniProtKB-SubCell"/>
</dbReference>
<dbReference type="GO" id="GO:0022857">
    <property type="term" value="F:transmembrane transporter activity"/>
    <property type="evidence" value="ECO:0007669"/>
    <property type="project" value="UniProtKB-UniRule"/>
</dbReference>
<sequence length="437" mass="47047">MEWWQFLLLFFVGLGALMAVGLPVAIAFLLVNLAGVYYLWGGVSGFNQLILSIDSSISTFVLVPVPMFILMGSIMFYSGIAQRMIEVLDQWLGFVGGRLSVLAIGAGALLGTLTGMAMGSVAMLGSTLTPEMERRGYAKSMSLGPILASGGLAILIPPSTLAIVLASLGGFSVAKILIGIIVPGILLAILCIGYIVIRATLRPQDAPSYETVRVPFDQRLRDAALYLVPPMCVVVMIIGLIFFGTATPTEAAAIGTFLTFVLAALYRRLNWQVLIKGVTQAMQLSVMILIILTGSAAFSQLLSFSGVTGAITSLAGDLPVHPLVLLILMQLIVMFLGMFIEQTSIVLVTIPIFLPIVHQMGWDPIWFGIIMMVNLEMATITPPFGLSLFVMKGIAPRNTTMGDIYRAAIPFILINMLLMGIMIAMPDIVLWLPNQMN</sequence>
<evidence type="ECO:0000256" key="4">
    <source>
        <dbReference type="ARBA" id="ARBA00022692"/>
    </source>
</evidence>
<dbReference type="Proteomes" id="UP000245396">
    <property type="component" value="Unassembled WGS sequence"/>
</dbReference>
<dbReference type="RefSeq" id="WP_109612562.1">
    <property type="nucleotide sequence ID" value="NZ_QGGG01000005.1"/>
</dbReference>
<evidence type="ECO:0000313" key="9">
    <source>
        <dbReference type="EMBL" id="PWJ84510.1"/>
    </source>
</evidence>
<dbReference type="PANTHER" id="PTHR33362:SF5">
    <property type="entry name" value="C4-DICARBOXYLATE TRAP TRANSPORTER LARGE PERMEASE PROTEIN DCTM"/>
    <property type="match status" value="1"/>
</dbReference>
<evidence type="ECO:0000256" key="6">
    <source>
        <dbReference type="ARBA" id="ARBA00023136"/>
    </source>
</evidence>
<dbReference type="InterPro" id="IPR004681">
    <property type="entry name" value="TRAP_DctM"/>
</dbReference>
<comment type="caution">
    <text evidence="9">The sequence shown here is derived from an EMBL/GenBank/DDBJ whole genome shotgun (WGS) entry which is preliminary data.</text>
</comment>
<comment type="subcellular location">
    <subcellularLocation>
        <location evidence="1 7">Cell inner membrane</location>
        <topology evidence="1 7">Multi-pass membrane protein</topology>
    </subcellularLocation>
</comment>
<dbReference type="Pfam" id="PF06808">
    <property type="entry name" value="DctM"/>
    <property type="match status" value="1"/>
</dbReference>
<feature type="transmembrane region" description="Helical" evidence="7">
    <location>
        <begin position="6"/>
        <end position="39"/>
    </location>
</feature>
<feature type="transmembrane region" description="Helical" evidence="7">
    <location>
        <begin position="368"/>
        <end position="390"/>
    </location>
</feature>
<evidence type="ECO:0000256" key="2">
    <source>
        <dbReference type="ARBA" id="ARBA00022475"/>
    </source>
</evidence>
<evidence type="ECO:0000259" key="8">
    <source>
        <dbReference type="Pfam" id="PF06808"/>
    </source>
</evidence>
<keyword evidence="5 7" id="KW-1133">Transmembrane helix</keyword>
<keyword evidence="3 7" id="KW-0997">Cell inner membrane</keyword>
<feature type="transmembrane region" description="Helical" evidence="7">
    <location>
        <begin position="176"/>
        <end position="197"/>
    </location>
</feature>
<feature type="transmembrane region" description="Helical" evidence="7">
    <location>
        <begin position="411"/>
        <end position="432"/>
    </location>
</feature>